<gene>
    <name evidence="3" type="ORF">DBY38_05520</name>
</gene>
<proteinExistence type="inferred from homology"/>
<dbReference type="SUPFAM" id="SSF111369">
    <property type="entry name" value="HlyD-like secretion proteins"/>
    <property type="match status" value="1"/>
</dbReference>
<dbReference type="EMBL" id="QAMZ01000028">
    <property type="protein sequence ID" value="PWL54064.1"/>
    <property type="molecule type" value="Genomic_DNA"/>
</dbReference>
<dbReference type="GO" id="GO:0015562">
    <property type="term" value="F:efflux transmembrane transporter activity"/>
    <property type="evidence" value="ECO:0007669"/>
    <property type="project" value="TreeGrafter"/>
</dbReference>
<dbReference type="Gene3D" id="2.40.50.100">
    <property type="match status" value="1"/>
</dbReference>
<dbReference type="Gene3D" id="1.10.287.470">
    <property type="entry name" value="Helix hairpin bin"/>
    <property type="match status" value="1"/>
</dbReference>
<dbReference type="Proteomes" id="UP000246114">
    <property type="component" value="Unassembled WGS sequence"/>
</dbReference>
<evidence type="ECO:0000259" key="2">
    <source>
        <dbReference type="Pfam" id="PF25989"/>
    </source>
</evidence>
<dbReference type="InterPro" id="IPR058637">
    <property type="entry name" value="YknX-like_C"/>
</dbReference>
<evidence type="ECO:0000313" key="4">
    <source>
        <dbReference type="Proteomes" id="UP000246114"/>
    </source>
</evidence>
<feature type="domain" description="YknX-like C-terminal permuted SH3-like" evidence="2">
    <location>
        <begin position="290"/>
        <end position="354"/>
    </location>
</feature>
<evidence type="ECO:0000313" key="3">
    <source>
        <dbReference type="EMBL" id="PWL54064.1"/>
    </source>
</evidence>
<evidence type="ECO:0000256" key="1">
    <source>
        <dbReference type="ARBA" id="ARBA00009477"/>
    </source>
</evidence>
<organism evidence="3 4">
    <name type="scientific">Clostridium cadaveris</name>
    <dbReference type="NCBI Taxonomy" id="1529"/>
    <lineage>
        <taxon>Bacteria</taxon>
        <taxon>Bacillati</taxon>
        <taxon>Bacillota</taxon>
        <taxon>Clostridia</taxon>
        <taxon>Eubacteriales</taxon>
        <taxon>Clostridiaceae</taxon>
        <taxon>Clostridium</taxon>
    </lineage>
</organism>
<dbReference type="Gene3D" id="2.40.420.20">
    <property type="match status" value="1"/>
</dbReference>
<comment type="caution">
    <text evidence="3">The sequence shown here is derived from an EMBL/GenBank/DDBJ whole genome shotgun (WGS) entry which is preliminary data.</text>
</comment>
<protein>
    <submittedName>
        <fullName evidence="3">Efflux RND transporter periplasmic adaptor subunit</fullName>
    </submittedName>
</protein>
<reference evidence="3 4" key="1">
    <citation type="submission" date="2018-03" db="EMBL/GenBank/DDBJ databases">
        <title>The uncultured portion of the human microbiome is neutrally assembled.</title>
        <authorList>
            <person name="Jeraldo P."/>
            <person name="Boardman L."/>
            <person name="White B.A."/>
            <person name="Nelson H."/>
            <person name="Goldenfeld N."/>
            <person name="Chia N."/>
        </authorList>
    </citation>
    <scope>NUCLEOTIDE SEQUENCE [LARGE SCALE GENOMIC DNA]</scope>
    <source>
        <strain evidence="3">CIM:MAG 903</strain>
    </source>
</reference>
<dbReference type="GO" id="GO:1990281">
    <property type="term" value="C:efflux pump complex"/>
    <property type="evidence" value="ECO:0007669"/>
    <property type="project" value="TreeGrafter"/>
</dbReference>
<dbReference type="AlphaFoldDB" id="A0A316M719"/>
<dbReference type="NCBIfam" id="TIGR01730">
    <property type="entry name" value="RND_mfp"/>
    <property type="match status" value="1"/>
</dbReference>
<dbReference type="PANTHER" id="PTHR30469:SF33">
    <property type="entry name" value="SLR1207 PROTEIN"/>
    <property type="match status" value="1"/>
</dbReference>
<name>A0A316M719_9CLOT</name>
<comment type="similarity">
    <text evidence="1">Belongs to the membrane fusion protein (MFP) (TC 8.A.1) family.</text>
</comment>
<dbReference type="InterPro" id="IPR006143">
    <property type="entry name" value="RND_pump_MFP"/>
</dbReference>
<sequence>MNKSRKIIIGAAAGIAVVIAVALAVSRTGQKPAGNMGMAQESLVTVVKADTPQTGEIKSTTSLTGTVEPADVVHVYAKASGDVTAVLVKAGDVVSQGQVLFEIDTDQVDSAKNSMESAAISLSEAQSNLSRMQLLYSTGDLSDQEYEQYSNAVKSAKLQYESAKMNYEKQVEYSTVKAAIGGKVEDCGIEVYDRITQSQELCVISGEGENRISFYVTQRMMKNLSVGDQMEIQKNGVTYEAYISEISSMVDSDTGLFKVKAQMEDTGEIAAGSTVKLSLVTEHVENSMLVPIDAIYYSNGNAYVYLYQDGTAAKAEVEVGLEDSEHAQIVSGLSGDELVISTWSSNLYEGAKIRLKEDTEETQTGQEA</sequence>
<accession>A0A316M719</accession>
<dbReference type="Gene3D" id="2.40.30.170">
    <property type="match status" value="1"/>
</dbReference>
<dbReference type="Pfam" id="PF25989">
    <property type="entry name" value="YknX_C"/>
    <property type="match status" value="1"/>
</dbReference>
<dbReference type="PANTHER" id="PTHR30469">
    <property type="entry name" value="MULTIDRUG RESISTANCE PROTEIN MDTA"/>
    <property type="match status" value="1"/>
</dbReference>